<protein>
    <recommendedName>
        <fullName evidence="4">DUF4367 domain-containing protein</fullName>
    </recommendedName>
</protein>
<keyword evidence="1" id="KW-0472">Membrane</keyword>
<accession>A0A6A8DCA1</accession>
<name>A0A6A8DCA1_9BACI</name>
<dbReference type="Proteomes" id="UP000799092">
    <property type="component" value="Unassembled WGS sequence"/>
</dbReference>
<gene>
    <name evidence="2" type="ORF">GH741_02280</name>
</gene>
<evidence type="ECO:0000256" key="1">
    <source>
        <dbReference type="SAM" id="Phobius"/>
    </source>
</evidence>
<reference evidence="2" key="1">
    <citation type="submission" date="2019-11" db="EMBL/GenBank/DDBJ databases">
        <authorList>
            <person name="Li J."/>
        </authorList>
    </citation>
    <scope>NUCLEOTIDE SEQUENCE</scope>
    <source>
        <strain evidence="2">B6B</strain>
    </source>
</reference>
<dbReference type="AlphaFoldDB" id="A0A6A8DCA1"/>
<sequence length="224" mass="25465">MSNTNKNLNKAFNDYIGSASLVTNEDRKRFFRRMNKNNKKSHWMPKVITALVAALLITGAYIGYQSSLVDIVEEPEDITIEEKTADYPEKVKAKIADLPEDVQNRLIVPTEFPDEPKSFTFRVDLVDPMQEESRILSTEFAYGGAEVGWGLFVTTWHTEVIRDNVDPTETVTLDNGKEAIIFGNDSSKSIEWKGEEGMYHNIMLMQLESQFTVDDLVKIANSME</sequence>
<keyword evidence="3" id="KW-1185">Reference proteome</keyword>
<evidence type="ECO:0000313" key="2">
    <source>
        <dbReference type="EMBL" id="MRH41499.1"/>
    </source>
</evidence>
<dbReference type="RefSeq" id="WP_153735153.1">
    <property type="nucleotide sequence ID" value="NZ_WJNG01000002.1"/>
</dbReference>
<proteinExistence type="predicted"/>
<keyword evidence="1" id="KW-1133">Transmembrane helix</keyword>
<feature type="transmembrane region" description="Helical" evidence="1">
    <location>
        <begin position="43"/>
        <end position="64"/>
    </location>
</feature>
<dbReference type="EMBL" id="WJNG01000002">
    <property type="protein sequence ID" value="MRH41499.1"/>
    <property type="molecule type" value="Genomic_DNA"/>
</dbReference>
<organism evidence="2 3">
    <name type="scientific">Aquibacillus halophilus</name>
    <dbReference type="NCBI Taxonomy" id="930132"/>
    <lineage>
        <taxon>Bacteria</taxon>
        <taxon>Bacillati</taxon>
        <taxon>Bacillota</taxon>
        <taxon>Bacilli</taxon>
        <taxon>Bacillales</taxon>
        <taxon>Bacillaceae</taxon>
        <taxon>Aquibacillus</taxon>
    </lineage>
</organism>
<comment type="caution">
    <text evidence="2">The sequence shown here is derived from an EMBL/GenBank/DDBJ whole genome shotgun (WGS) entry which is preliminary data.</text>
</comment>
<evidence type="ECO:0000313" key="3">
    <source>
        <dbReference type="Proteomes" id="UP000799092"/>
    </source>
</evidence>
<evidence type="ECO:0008006" key="4">
    <source>
        <dbReference type="Google" id="ProtNLM"/>
    </source>
</evidence>
<dbReference type="OrthoDB" id="2874397at2"/>
<keyword evidence="1" id="KW-0812">Transmembrane</keyword>